<feature type="transmembrane region" description="Helical" evidence="2">
    <location>
        <begin position="213"/>
        <end position="230"/>
    </location>
</feature>
<feature type="transmembrane region" description="Helical" evidence="2">
    <location>
        <begin position="447"/>
        <end position="469"/>
    </location>
</feature>
<gene>
    <name evidence="4" type="ORF">FHP89_09835</name>
</gene>
<keyword evidence="2" id="KW-0812">Transmembrane</keyword>
<feature type="transmembrane region" description="Helical" evidence="2">
    <location>
        <begin position="251"/>
        <end position="271"/>
    </location>
</feature>
<evidence type="ECO:0000313" key="4">
    <source>
        <dbReference type="EMBL" id="TVO76398.1"/>
    </source>
</evidence>
<dbReference type="AlphaFoldDB" id="A0A557SG54"/>
<name>A0A557SG54_9RHOO</name>
<evidence type="ECO:0000313" key="5">
    <source>
        <dbReference type="Proteomes" id="UP000318349"/>
    </source>
</evidence>
<evidence type="ECO:0000256" key="2">
    <source>
        <dbReference type="SAM" id="Phobius"/>
    </source>
</evidence>
<evidence type="ECO:0000256" key="1">
    <source>
        <dbReference type="SAM" id="MobiDB-lite"/>
    </source>
</evidence>
<organism evidence="4 5">
    <name type="scientific">Denitromonas halophila</name>
    <dbReference type="NCBI Taxonomy" id="1629404"/>
    <lineage>
        <taxon>Bacteria</taxon>
        <taxon>Pseudomonadati</taxon>
        <taxon>Pseudomonadota</taxon>
        <taxon>Betaproteobacteria</taxon>
        <taxon>Rhodocyclales</taxon>
        <taxon>Zoogloeaceae</taxon>
        <taxon>Denitromonas</taxon>
    </lineage>
</organism>
<comment type="caution">
    <text evidence="4">The sequence shown here is derived from an EMBL/GenBank/DDBJ whole genome shotgun (WGS) entry which is preliminary data.</text>
</comment>
<feature type="region of interest" description="Disordered" evidence="1">
    <location>
        <begin position="478"/>
        <end position="497"/>
    </location>
</feature>
<sequence>MTAVEKNAFVVGETVAMTVSMMQDVYGLSSDVMSFNSSDFSANGWMFDLTGTYAGQAVSMTFTGVFDLTTNTGGYTSVGNVGGDIWDGTGSWSYVDLAAAIDGLNFDSVAFIDGIVDWITDRHTIAPKIEHTFDDGITRHTISQGQYRKTLFGITFGDVVDQTDDSIGPSDGTGLATVTVSLTQDQIFLAGTFDQLGGQIAGRVQFVSEPTSLFLLGIGFGGLVWSGRIRTRRQAIGLKHAIDRLSLARPIARLVRLSSYFLVVLIAALFVGEANAGFIKLGNLGTASWKEPSTIKIYIPAALNDSDRENFENGIDQILIRIPKIQVMYVDGEPPADVTSGIIDVSIIPPPGTKVGGNGGVSPDGAIFIEGEAHGEIERGFIDLYANTLDIPNGDYIANVAAHEFLHALGLDHNMGDDGVLTETGFDVMEGIRPLSATDRMMIGMHYMVSVPEPATLLLLASAVLVLGVQHKLRVKRTRKPATTGRPSSVTIAPGRI</sequence>
<dbReference type="InterPro" id="IPR013424">
    <property type="entry name" value="Ice-binding_C"/>
</dbReference>
<evidence type="ECO:0000259" key="3">
    <source>
        <dbReference type="Pfam" id="PF07589"/>
    </source>
</evidence>
<dbReference type="Gene3D" id="3.40.390.10">
    <property type="entry name" value="Collagenase (Catalytic Domain)"/>
    <property type="match status" value="1"/>
</dbReference>
<dbReference type="InterPro" id="IPR024079">
    <property type="entry name" value="MetalloPept_cat_dom_sf"/>
</dbReference>
<dbReference type="Proteomes" id="UP000318349">
    <property type="component" value="Unassembled WGS sequence"/>
</dbReference>
<dbReference type="SUPFAM" id="SSF55486">
    <property type="entry name" value="Metalloproteases ('zincins'), catalytic domain"/>
    <property type="match status" value="1"/>
</dbReference>
<proteinExistence type="predicted"/>
<feature type="domain" description="Ice-binding protein C-terminal" evidence="3">
    <location>
        <begin position="450"/>
        <end position="469"/>
    </location>
</feature>
<protein>
    <submittedName>
        <fullName evidence="4">PEP-CTERM sorting domain-containing protein</fullName>
    </submittedName>
</protein>
<keyword evidence="2" id="KW-1133">Transmembrane helix</keyword>
<keyword evidence="2" id="KW-0472">Membrane</keyword>
<dbReference type="GO" id="GO:0008237">
    <property type="term" value="F:metallopeptidase activity"/>
    <property type="evidence" value="ECO:0007669"/>
    <property type="project" value="InterPro"/>
</dbReference>
<reference evidence="4 5" key="1">
    <citation type="submission" date="2019-07" db="EMBL/GenBank/DDBJ databases">
        <title>The pathways for chlorine oxyanion respiration interact through the shared metabolite chlorate.</title>
        <authorList>
            <person name="Barnum T.P."/>
            <person name="Cheng Y."/>
            <person name="Hill K.A."/>
            <person name="Lucas L.N."/>
            <person name="Carlson H.K."/>
            <person name="Coates J.D."/>
        </authorList>
    </citation>
    <scope>NUCLEOTIDE SEQUENCE [LARGE SCALE GENOMIC DNA]</scope>
    <source>
        <strain evidence="4 5">SFB-1</strain>
    </source>
</reference>
<dbReference type="EMBL" id="VMNI01000008">
    <property type="protein sequence ID" value="TVO76398.1"/>
    <property type="molecule type" value="Genomic_DNA"/>
</dbReference>
<accession>A0A557SG54</accession>
<dbReference type="Pfam" id="PF07589">
    <property type="entry name" value="PEP-CTERM"/>
    <property type="match status" value="1"/>
</dbReference>